<dbReference type="AlphaFoldDB" id="A0A0F9AML2"/>
<sequence>MNKGRGIGTSILGGERFPPTLRLPFYEGRLDSRISFTGGANRTYFDPYKVLQDSST</sequence>
<evidence type="ECO:0000313" key="1">
    <source>
        <dbReference type="EMBL" id="KKL10620.1"/>
    </source>
</evidence>
<proteinExistence type="predicted"/>
<comment type="caution">
    <text evidence="1">The sequence shown here is derived from an EMBL/GenBank/DDBJ whole genome shotgun (WGS) entry which is preliminary data.</text>
</comment>
<reference evidence="1" key="1">
    <citation type="journal article" date="2015" name="Nature">
        <title>Complex archaea that bridge the gap between prokaryotes and eukaryotes.</title>
        <authorList>
            <person name="Spang A."/>
            <person name="Saw J.H."/>
            <person name="Jorgensen S.L."/>
            <person name="Zaremba-Niedzwiedzka K."/>
            <person name="Martijn J."/>
            <person name="Lind A.E."/>
            <person name="van Eijk R."/>
            <person name="Schleper C."/>
            <person name="Guy L."/>
            <person name="Ettema T.J."/>
        </authorList>
    </citation>
    <scope>NUCLEOTIDE SEQUENCE</scope>
</reference>
<name>A0A0F9AML2_9ZZZZ</name>
<gene>
    <name evidence="1" type="ORF">LCGC14_2554030</name>
</gene>
<accession>A0A0F9AML2</accession>
<organism evidence="1">
    <name type="scientific">marine sediment metagenome</name>
    <dbReference type="NCBI Taxonomy" id="412755"/>
    <lineage>
        <taxon>unclassified sequences</taxon>
        <taxon>metagenomes</taxon>
        <taxon>ecological metagenomes</taxon>
    </lineage>
</organism>
<feature type="non-terminal residue" evidence="1">
    <location>
        <position position="56"/>
    </location>
</feature>
<protein>
    <submittedName>
        <fullName evidence="1">Uncharacterized protein</fullName>
    </submittedName>
</protein>
<dbReference type="EMBL" id="LAZR01041989">
    <property type="protein sequence ID" value="KKL10620.1"/>
    <property type="molecule type" value="Genomic_DNA"/>
</dbReference>